<organism evidence="1">
    <name type="scientific">Salmonella enteritidis</name>
    <dbReference type="NCBI Taxonomy" id="149539"/>
    <lineage>
        <taxon>Bacteria</taxon>
        <taxon>Pseudomonadati</taxon>
        <taxon>Pseudomonadota</taxon>
        <taxon>Gammaproteobacteria</taxon>
        <taxon>Enterobacterales</taxon>
        <taxon>Enterobacteriaceae</taxon>
        <taxon>Salmonella</taxon>
    </lineage>
</organism>
<reference evidence="1" key="2">
    <citation type="submission" date="2019-02" db="EMBL/GenBank/DDBJ databases">
        <authorList>
            <consortium name="NCBI Pathogen Detection Project"/>
        </authorList>
    </citation>
    <scope>NUCLEOTIDE SEQUENCE</scope>
    <source>
        <strain evidence="5">ILBSalm5409903</strain>
        <strain evidence="3">ILBSalm5410161</strain>
        <strain evidence="1">ILBSalm5410222</strain>
        <strain evidence="7">ILBSalm5516149</strain>
        <strain evidence="2">ILBSalm5516249</strain>
        <strain evidence="4">ILBSalm5516252</strain>
        <strain evidence="6">M133</strain>
    </source>
</reference>
<dbReference type="EMBL" id="DAATAE010000022">
    <property type="protein sequence ID" value="HAE7754205.1"/>
    <property type="molecule type" value="Genomic_DNA"/>
</dbReference>
<evidence type="ECO:0000313" key="7">
    <source>
        <dbReference type="EMBL" id="HAE7754205.1"/>
    </source>
</evidence>
<evidence type="ECO:0000313" key="5">
    <source>
        <dbReference type="EMBL" id="HAE0951589.1"/>
    </source>
</evidence>
<dbReference type="RefSeq" id="WP_000151489.1">
    <property type="nucleotide sequence ID" value="NZ_MZVM01000007.1"/>
</dbReference>
<accession>A0A4U8NXG4</accession>
<name>A0A4U8NXG4_SALEN</name>
<reference evidence="1" key="1">
    <citation type="journal article" date="2018" name="Genome Biol.">
        <title>SKESA: strategic k-mer extension for scrupulous assemblies.</title>
        <authorList>
            <person name="Souvorov A."/>
            <person name="Agarwala R."/>
            <person name="Lipman D.J."/>
        </authorList>
    </citation>
    <scope>NUCLEOTIDE SEQUENCE</scope>
    <source>
        <strain evidence="5">ILBSalm5409903</strain>
        <strain evidence="3">ILBSalm5410161</strain>
        <strain evidence="1">ILBSalm5410222</strain>
        <strain evidence="7">ILBSalm5516149</strain>
        <strain evidence="2">ILBSalm5516249</strain>
        <strain evidence="4">ILBSalm5516252</strain>
        <strain evidence="6">M133</strain>
    </source>
</reference>
<dbReference type="EMBL" id="DAAFQL010000029">
    <property type="protein sequence ID" value="HAB1126591.1"/>
    <property type="molecule type" value="Genomic_DNA"/>
</dbReference>
<dbReference type="EMBL" id="DAAQUS010000025">
    <property type="protein sequence ID" value="HAE0951589.1"/>
    <property type="molecule type" value="Genomic_DNA"/>
</dbReference>
<evidence type="ECO:0000313" key="4">
    <source>
        <dbReference type="EMBL" id="HAB3061200.1"/>
    </source>
</evidence>
<dbReference type="EMBL" id="DAAFSE010000025">
    <property type="protein sequence ID" value="HAB1256774.1"/>
    <property type="molecule type" value="Genomic_DNA"/>
</dbReference>
<gene>
    <name evidence="5" type="ORF">G2730_23110</name>
    <name evidence="3" type="ORF">GI587_23105</name>
    <name evidence="1" type="ORF">GI605_23115</name>
    <name evidence="2" type="ORF">GI648_23235</name>
    <name evidence="4" type="ORF">GJF81_23250</name>
    <name evidence="6" type="ORF">GNB01_004556</name>
    <name evidence="7" type="ORF">GNB32_004674</name>
</gene>
<dbReference type="Gene3D" id="1.20.120.330">
    <property type="entry name" value="Nucleotidyltransferases domain 2"/>
    <property type="match status" value="1"/>
</dbReference>
<evidence type="ECO:0000313" key="1">
    <source>
        <dbReference type="EMBL" id="HAB1126591.1"/>
    </source>
</evidence>
<evidence type="ECO:0000313" key="6">
    <source>
        <dbReference type="EMBL" id="HAE7088346.1"/>
    </source>
</evidence>
<proteinExistence type="predicted"/>
<evidence type="ECO:0000313" key="3">
    <source>
        <dbReference type="EMBL" id="HAB1518441.1"/>
    </source>
</evidence>
<dbReference type="EMBL" id="DAAGHF010000024">
    <property type="protein sequence ID" value="HAB3061200.1"/>
    <property type="molecule type" value="Genomic_DNA"/>
</dbReference>
<comment type="caution">
    <text evidence="1">The sequence shown here is derived from an EMBL/GenBank/DDBJ whole genome shotgun (WGS) entry which is preliminary data.</text>
</comment>
<protein>
    <recommendedName>
        <fullName evidence="8">HEPN domain-containing protein</fullName>
    </recommendedName>
</protein>
<sequence>MTIESTDFLRSSEHCLLLDEEVGFRNAVSRAYYAMFHKAGETLESVPCADHNHHANLINYMQGRLGVPVEKISASRLKILAYDLRQMRQARNEADYRLSESKINANVAKEAILTAQHFFKRIS</sequence>
<dbReference type="EMBL" id="DAASUO010000027">
    <property type="protein sequence ID" value="HAE7088346.1"/>
    <property type="molecule type" value="Genomic_DNA"/>
</dbReference>
<dbReference type="AlphaFoldDB" id="A0A4U8NXG4"/>
<evidence type="ECO:0008006" key="8">
    <source>
        <dbReference type="Google" id="ProtNLM"/>
    </source>
</evidence>
<evidence type="ECO:0000313" key="2">
    <source>
        <dbReference type="EMBL" id="HAB1256774.1"/>
    </source>
</evidence>
<dbReference type="EMBL" id="DAAFTU010000025">
    <property type="protein sequence ID" value="HAB1518441.1"/>
    <property type="molecule type" value="Genomic_DNA"/>
</dbReference>